<keyword evidence="7" id="KW-0249">Electron transport</keyword>
<dbReference type="GO" id="GO:0020037">
    <property type="term" value="F:heme binding"/>
    <property type="evidence" value="ECO:0007669"/>
    <property type="project" value="InterPro"/>
</dbReference>
<evidence type="ECO:0000313" key="13">
    <source>
        <dbReference type="EMBL" id="QIZ69442.1"/>
    </source>
</evidence>
<dbReference type="InterPro" id="IPR023655">
    <property type="entry name" value="Cyt_C6"/>
</dbReference>
<organism evidence="13 14">
    <name type="scientific">Oxynema aestuarii AP17</name>
    <dbReference type="NCBI Taxonomy" id="2064643"/>
    <lineage>
        <taxon>Bacteria</taxon>
        <taxon>Bacillati</taxon>
        <taxon>Cyanobacteriota</taxon>
        <taxon>Cyanophyceae</taxon>
        <taxon>Oscillatoriophycideae</taxon>
        <taxon>Oscillatoriales</taxon>
        <taxon>Oscillatoriaceae</taxon>
        <taxon>Oxynema</taxon>
        <taxon>Oxynema aestuarii</taxon>
    </lineage>
</organism>
<evidence type="ECO:0000259" key="12">
    <source>
        <dbReference type="PROSITE" id="PS51007"/>
    </source>
</evidence>
<comment type="similarity">
    <text evidence="2">Belongs to the cytochrome c family. PetJ subfamily.</text>
</comment>
<dbReference type="InterPro" id="IPR009056">
    <property type="entry name" value="Cyt_c-like_dom"/>
</dbReference>
<feature type="domain" description="Cytochrome c" evidence="12">
    <location>
        <begin position="34"/>
        <end position="114"/>
    </location>
</feature>
<evidence type="ECO:0000256" key="1">
    <source>
        <dbReference type="ARBA" id="ARBA00004518"/>
    </source>
</evidence>
<dbReference type="PANTHER" id="PTHR34688">
    <property type="entry name" value="CYTOCHROME C6, CHLOROPLASTIC"/>
    <property type="match status" value="1"/>
</dbReference>
<keyword evidence="4" id="KW-0602">Photosynthesis</keyword>
<evidence type="ECO:0000256" key="9">
    <source>
        <dbReference type="ARBA" id="ARBA00023078"/>
    </source>
</evidence>
<keyword evidence="14" id="KW-1185">Reference proteome</keyword>
<evidence type="ECO:0000256" key="8">
    <source>
        <dbReference type="ARBA" id="ARBA00023004"/>
    </source>
</evidence>
<evidence type="ECO:0000256" key="5">
    <source>
        <dbReference type="ARBA" id="ARBA00022617"/>
    </source>
</evidence>
<evidence type="ECO:0000256" key="4">
    <source>
        <dbReference type="ARBA" id="ARBA00022531"/>
    </source>
</evidence>
<keyword evidence="9" id="KW-0793">Thylakoid</keyword>
<evidence type="ECO:0000256" key="2">
    <source>
        <dbReference type="ARBA" id="ARBA00009650"/>
    </source>
</evidence>
<evidence type="ECO:0000256" key="3">
    <source>
        <dbReference type="ARBA" id="ARBA00022448"/>
    </source>
</evidence>
<dbReference type="EMBL" id="CP051167">
    <property type="protein sequence ID" value="QIZ69442.1"/>
    <property type="molecule type" value="Genomic_DNA"/>
</dbReference>
<keyword evidence="8 10" id="KW-0408">Iron</keyword>
<dbReference type="GO" id="GO:0031979">
    <property type="term" value="C:plasma membrane-derived thylakoid lumen"/>
    <property type="evidence" value="ECO:0007669"/>
    <property type="project" value="UniProtKB-SubCell"/>
</dbReference>
<evidence type="ECO:0000313" key="14">
    <source>
        <dbReference type="Proteomes" id="UP000500857"/>
    </source>
</evidence>
<dbReference type="InterPro" id="IPR036909">
    <property type="entry name" value="Cyt_c-like_dom_sf"/>
</dbReference>
<dbReference type="Pfam" id="PF13442">
    <property type="entry name" value="Cytochrome_CBB3"/>
    <property type="match status" value="1"/>
</dbReference>
<gene>
    <name evidence="13" type="ORF">HCG48_01615</name>
</gene>
<comment type="subcellular location">
    <subcellularLocation>
        <location evidence="1">Cellular thylakoid lumen</location>
    </subcellularLocation>
</comment>
<reference evidence="13 14" key="1">
    <citation type="submission" date="2020-04" db="EMBL/GenBank/DDBJ databases">
        <authorList>
            <person name="Basu S."/>
            <person name="Maruthanayagam V."/>
            <person name="Chakraborty S."/>
            <person name="Pramanik A."/>
            <person name="Mukherjee J."/>
            <person name="Brink B."/>
        </authorList>
    </citation>
    <scope>NUCLEOTIDE SEQUENCE [LARGE SCALE GENOMIC DNA]</scope>
    <source>
        <strain evidence="13 14">AP17</strain>
    </source>
</reference>
<dbReference type="GO" id="GO:0005506">
    <property type="term" value="F:iron ion binding"/>
    <property type="evidence" value="ECO:0007669"/>
    <property type="project" value="InterPro"/>
</dbReference>
<proteinExistence type="inferred from homology"/>
<dbReference type="KEGG" id="oxy:HCG48_01615"/>
<keyword evidence="6 10" id="KW-0479">Metal-binding</keyword>
<feature type="signal peptide" evidence="11">
    <location>
        <begin position="1"/>
        <end position="29"/>
    </location>
</feature>
<dbReference type="PRINTS" id="PR00605">
    <property type="entry name" value="CYTCHROMECIC"/>
</dbReference>
<dbReference type="Gene3D" id="1.10.760.10">
    <property type="entry name" value="Cytochrome c-like domain"/>
    <property type="match status" value="1"/>
</dbReference>
<feature type="chain" id="PRO_5026002272" evidence="11">
    <location>
        <begin position="30"/>
        <end position="119"/>
    </location>
</feature>
<name>A0A6H1TS68_9CYAN</name>
<dbReference type="AlphaFoldDB" id="A0A6H1TS68"/>
<protein>
    <submittedName>
        <fullName evidence="13">C-type cytochrome</fullName>
    </submittedName>
</protein>
<evidence type="ECO:0000256" key="11">
    <source>
        <dbReference type="SAM" id="SignalP"/>
    </source>
</evidence>
<dbReference type="Proteomes" id="UP000500857">
    <property type="component" value="Chromosome"/>
</dbReference>
<evidence type="ECO:0000256" key="6">
    <source>
        <dbReference type="ARBA" id="ARBA00022723"/>
    </source>
</evidence>
<keyword evidence="5 10" id="KW-0349">Heme</keyword>
<dbReference type="SUPFAM" id="SSF46626">
    <property type="entry name" value="Cytochrome c"/>
    <property type="match status" value="1"/>
</dbReference>
<dbReference type="PROSITE" id="PS51007">
    <property type="entry name" value="CYTC"/>
    <property type="match status" value="1"/>
</dbReference>
<dbReference type="GO" id="GO:0015979">
    <property type="term" value="P:photosynthesis"/>
    <property type="evidence" value="ECO:0007669"/>
    <property type="project" value="UniProtKB-KW"/>
</dbReference>
<sequence length="119" mass="13123">MSHYKHWKSWAIAIAAILLIWSGSLPAIAADATSNSVNGAKLFEANCAGCHPNGGNIIRRGKNLRKNTLKRHHLDSLEAIARKVKEGKNPMPAYGDRLSSEQIETVSAYVLSQAERDWK</sequence>
<dbReference type="RefSeq" id="WP_168567599.1">
    <property type="nucleotide sequence ID" value="NZ_CP051167.1"/>
</dbReference>
<keyword evidence="11" id="KW-0732">Signal</keyword>
<evidence type="ECO:0000256" key="10">
    <source>
        <dbReference type="PROSITE-ProRule" id="PRU00433"/>
    </source>
</evidence>
<accession>A0A6H1TS68</accession>
<dbReference type="InterPro" id="IPR008168">
    <property type="entry name" value="Cyt_C_IC"/>
</dbReference>
<evidence type="ECO:0000256" key="7">
    <source>
        <dbReference type="ARBA" id="ARBA00022982"/>
    </source>
</evidence>
<dbReference type="PANTHER" id="PTHR34688:SF2">
    <property type="entry name" value="CYTOCHROME C6, CHLOROPLASTIC"/>
    <property type="match status" value="1"/>
</dbReference>
<keyword evidence="3" id="KW-0813">Transport</keyword>
<dbReference type="GO" id="GO:0009055">
    <property type="term" value="F:electron transfer activity"/>
    <property type="evidence" value="ECO:0007669"/>
    <property type="project" value="InterPro"/>
</dbReference>